<dbReference type="EMBL" id="BSXS01006126">
    <property type="protein sequence ID" value="GME85110.1"/>
    <property type="molecule type" value="Genomic_DNA"/>
</dbReference>
<gene>
    <name evidence="1" type="ORF">Amon02_000738200</name>
</gene>
<organism evidence="1 2">
    <name type="scientific">Ambrosiozyma monospora</name>
    <name type="common">Yeast</name>
    <name type="synonym">Endomycopsis monosporus</name>
    <dbReference type="NCBI Taxonomy" id="43982"/>
    <lineage>
        <taxon>Eukaryota</taxon>
        <taxon>Fungi</taxon>
        <taxon>Dikarya</taxon>
        <taxon>Ascomycota</taxon>
        <taxon>Saccharomycotina</taxon>
        <taxon>Pichiomycetes</taxon>
        <taxon>Pichiales</taxon>
        <taxon>Pichiaceae</taxon>
        <taxon>Ambrosiozyma</taxon>
    </lineage>
</organism>
<reference evidence="1" key="1">
    <citation type="submission" date="2023-04" db="EMBL/GenBank/DDBJ databases">
        <title>Ambrosiozyma monospora NBRC 10751.</title>
        <authorList>
            <person name="Ichikawa N."/>
            <person name="Sato H."/>
            <person name="Tonouchi N."/>
        </authorList>
    </citation>
    <scope>NUCLEOTIDE SEQUENCE</scope>
    <source>
        <strain evidence="1">NBRC 10751</strain>
    </source>
</reference>
<evidence type="ECO:0000313" key="1">
    <source>
        <dbReference type="EMBL" id="GME85110.1"/>
    </source>
</evidence>
<evidence type="ECO:0000313" key="2">
    <source>
        <dbReference type="Proteomes" id="UP001165064"/>
    </source>
</evidence>
<protein>
    <submittedName>
        <fullName evidence="1">Unnamed protein product</fullName>
    </submittedName>
</protein>
<sequence length="313" mass="35962">MNKKHNALHFFDTLENKVISLEYRVGSEETNLLWLHKFSSLKKLVLKFAKEWKTKTKVVGLELDNSSIYRLNISRIPATVDLSLTKLKKLKILTVDGCIPRNFYNRLPNSVSKLKLHDITIRPDERNQMDADSTLNAIQMPAKLRYVSSHNTFYPFIRLNSNQDKICDLSCLPQTVENLTIEDSAAFFPHPFPTSLHKLDINLLNYHDSFDQFWSTFMAQLELIEFKARLRSQDVYDLKKVVFAESLKVFNLVLNGRHMKATHVYIDRLPCQLSEFKVGGSGSTTLVVCSDDSIEEFRSLVKVSSLMTMVHGG</sequence>
<name>A0ACB5TDJ3_AMBMO</name>
<comment type="caution">
    <text evidence="1">The sequence shown here is derived from an EMBL/GenBank/DDBJ whole genome shotgun (WGS) entry which is preliminary data.</text>
</comment>
<accession>A0ACB5TDJ3</accession>
<proteinExistence type="predicted"/>
<dbReference type="Proteomes" id="UP001165064">
    <property type="component" value="Unassembled WGS sequence"/>
</dbReference>
<keyword evidence="2" id="KW-1185">Reference proteome</keyword>